<protein>
    <recommendedName>
        <fullName evidence="3">F-box domain-containing protein</fullName>
    </recommendedName>
</protein>
<comment type="caution">
    <text evidence="1">The sequence shown here is derived from an EMBL/GenBank/DDBJ whole genome shotgun (WGS) entry which is preliminary data.</text>
</comment>
<dbReference type="OrthoDB" id="3063971at2759"/>
<dbReference type="PANTHER" id="PTHR38926">
    <property type="entry name" value="F-BOX DOMAIN CONTAINING PROTEIN, EXPRESSED"/>
    <property type="match status" value="1"/>
</dbReference>
<dbReference type="Gene3D" id="3.80.10.10">
    <property type="entry name" value="Ribonuclease Inhibitor"/>
    <property type="match status" value="1"/>
</dbReference>
<accession>A0A9P3L7R1</accession>
<dbReference type="PANTHER" id="PTHR38926:SF72">
    <property type="entry name" value="IM:7136021-RELATED"/>
    <property type="match status" value="1"/>
</dbReference>
<evidence type="ECO:0008006" key="3">
    <source>
        <dbReference type="Google" id="ProtNLM"/>
    </source>
</evidence>
<keyword evidence="2" id="KW-1185">Reference proteome</keyword>
<gene>
    <name evidence="1" type="ORF">PsYK624_008050</name>
</gene>
<reference evidence="1 2" key="1">
    <citation type="submission" date="2021-08" db="EMBL/GenBank/DDBJ databases">
        <title>Draft Genome Sequence of Phanerochaete sordida strain YK-624.</title>
        <authorList>
            <person name="Mori T."/>
            <person name="Dohra H."/>
            <person name="Suzuki T."/>
            <person name="Kawagishi H."/>
            <person name="Hirai H."/>
        </authorList>
    </citation>
    <scope>NUCLEOTIDE SEQUENCE [LARGE SCALE GENOMIC DNA]</scope>
    <source>
        <strain evidence="1 2">YK-624</strain>
    </source>
</reference>
<organism evidence="1 2">
    <name type="scientific">Phanerochaete sordida</name>
    <dbReference type="NCBI Taxonomy" id="48140"/>
    <lineage>
        <taxon>Eukaryota</taxon>
        <taxon>Fungi</taxon>
        <taxon>Dikarya</taxon>
        <taxon>Basidiomycota</taxon>
        <taxon>Agaricomycotina</taxon>
        <taxon>Agaricomycetes</taxon>
        <taxon>Polyporales</taxon>
        <taxon>Phanerochaetaceae</taxon>
        <taxon>Phanerochaete</taxon>
    </lineage>
</organism>
<sequence>MSTTEWTSYRRDPSQDELEAANAEIARQTEAVGAIEVQIQSLISEIGRLRTQQRVHQEAIHRCKGVITLARRIPEELLAKIFEHCVEEGWTRAPIVVSHVCSIWRKAAMAPRVWSHIYLDANSVDALGRTRFWLHRARHAPLHITIVASWSTPRTQLVDTIAILRRRASQWRSVKLSIDSLAVTHFALSNFTQPMPHLRELVIDTQLHEGGDIDDEFTLANAFTEEVAPALSELRFSCNVLPGRLRLPRHIHTLTVDISDSPMSHPLSNLALVDLLQDLPRLEHLTIQLPLVYEAQMLNEDPERIVELSKLTSLTLHGPTDLNGLLAHLRTQSLKELRLRSLEDVGYRQEPIGPTLLQFLEQGQASLETLELHDIDLSPGTFEDCFWAMPDLRTLRLHESSISDDTIKLLSGRDAMCPKLTRLDLRWCSHLAGKALVDMVRDRQPCPLEVDGDIRMGCTSEVTIEPMMELGILNCCFVEERDVLELARMTTVRLSVCEDDYCRVRQCCENTRYRQRLRLRHLATLSSEEREQYRLIV</sequence>
<dbReference type="InterPro" id="IPR032675">
    <property type="entry name" value="LRR_dom_sf"/>
</dbReference>
<dbReference type="InterPro" id="IPR036047">
    <property type="entry name" value="F-box-like_dom_sf"/>
</dbReference>
<evidence type="ECO:0000313" key="2">
    <source>
        <dbReference type="Proteomes" id="UP000703269"/>
    </source>
</evidence>
<proteinExistence type="predicted"/>
<dbReference type="EMBL" id="BPQB01000001">
    <property type="protein sequence ID" value="GJE84729.1"/>
    <property type="molecule type" value="Genomic_DNA"/>
</dbReference>
<evidence type="ECO:0000313" key="1">
    <source>
        <dbReference type="EMBL" id="GJE84729.1"/>
    </source>
</evidence>
<dbReference type="SUPFAM" id="SSF52047">
    <property type="entry name" value="RNI-like"/>
    <property type="match status" value="1"/>
</dbReference>
<dbReference type="AlphaFoldDB" id="A0A9P3L7R1"/>
<dbReference type="Gene3D" id="1.20.1280.50">
    <property type="match status" value="1"/>
</dbReference>
<name>A0A9P3L7R1_9APHY</name>
<dbReference type="Proteomes" id="UP000703269">
    <property type="component" value="Unassembled WGS sequence"/>
</dbReference>
<dbReference type="SUPFAM" id="SSF81383">
    <property type="entry name" value="F-box domain"/>
    <property type="match status" value="1"/>
</dbReference>